<sequence>LTGRLNNDGCNIPGSLSFGYTSRCVQKNIQRTLVVLNSNLSDAEGFVTKPFDFPSCCSCMISMTLDSHDTTPFDTDWYNATSDFPDLFNTTTTDATGLNLTSSSASSIN</sequence>
<dbReference type="SUPFAM" id="SSF57501">
    <property type="entry name" value="Cystine-knot cytokines"/>
    <property type="match status" value="1"/>
</dbReference>
<gene>
    <name evidence="2" type="ORF">g.50131</name>
</gene>
<evidence type="ECO:0000259" key="1">
    <source>
        <dbReference type="Pfam" id="PF16077"/>
    </source>
</evidence>
<accession>A0A1B6GXX2</accession>
<organism evidence="2">
    <name type="scientific">Cuerna arida</name>
    <dbReference type="NCBI Taxonomy" id="1464854"/>
    <lineage>
        <taxon>Eukaryota</taxon>
        <taxon>Metazoa</taxon>
        <taxon>Ecdysozoa</taxon>
        <taxon>Arthropoda</taxon>
        <taxon>Hexapoda</taxon>
        <taxon>Insecta</taxon>
        <taxon>Pterygota</taxon>
        <taxon>Neoptera</taxon>
        <taxon>Paraneoptera</taxon>
        <taxon>Hemiptera</taxon>
        <taxon>Auchenorrhyncha</taxon>
        <taxon>Membracoidea</taxon>
        <taxon>Cicadellidae</taxon>
        <taxon>Cicadellinae</taxon>
        <taxon>Proconiini</taxon>
        <taxon>Cuerna</taxon>
    </lineage>
</organism>
<dbReference type="InterPro" id="IPR029034">
    <property type="entry name" value="Cystine-knot_cytokine"/>
</dbReference>
<evidence type="ECO:0000313" key="2">
    <source>
        <dbReference type="EMBL" id="JAS67275.1"/>
    </source>
</evidence>
<protein>
    <recommendedName>
        <fullName evidence="1">Spaetzle domain-containing protein</fullName>
    </recommendedName>
</protein>
<feature type="domain" description="Spaetzle" evidence="1">
    <location>
        <begin position="7"/>
        <end position="61"/>
    </location>
</feature>
<dbReference type="Gene3D" id="2.10.90.10">
    <property type="entry name" value="Cystine-knot cytokines"/>
    <property type="match status" value="1"/>
</dbReference>
<name>A0A1B6GXX2_9HEMI</name>
<dbReference type="EMBL" id="GECZ01002494">
    <property type="protein sequence ID" value="JAS67275.1"/>
    <property type="molecule type" value="Transcribed_RNA"/>
</dbReference>
<reference evidence="2" key="1">
    <citation type="submission" date="2015-11" db="EMBL/GenBank/DDBJ databases">
        <title>De novo transcriptome assembly of four potential Pierce s Disease insect vectors from Arizona vineyards.</title>
        <authorList>
            <person name="Tassone E.E."/>
        </authorList>
    </citation>
    <scope>NUCLEOTIDE SEQUENCE</scope>
</reference>
<dbReference type="Pfam" id="PF16077">
    <property type="entry name" value="Spaetzle"/>
    <property type="match status" value="1"/>
</dbReference>
<dbReference type="AlphaFoldDB" id="A0A1B6GXX2"/>
<proteinExistence type="predicted"/>
<feature type="non-terminal residue" evidence="2">
    <location>
        <position position="1"/>
    </location>
</feature>
<dbReference type="InterPro" id="IPR032104">
    <property type="entry name" value="Spaetzle"/>
</dbReference>